<dbReference type="Proteomes" id="UP000694287">
    <property type="component" value="Unassembled WGS sequence"/>
</dbReference>
<protein>
    <submittedName>
        <fullName evidence="3">PepSY domain-containing protein</fullName>
    </submittedName>
</protein>
<evidence type="ECO:0000313" key="4">
    <source>
        <dbReference type="Proteomes" id="UP000694287"/>
    </source>
</evidence>
<feature type="transmembrane region" description="Helical" evidence="2">
    <location>
        <begin position="370"/>
        <end position="392"/>
    </location>
</feature>
<dbReference type="EMBL" id="JADQDK010000001">
    <property type="protein sequence ID" value="MBW0135944.1"/>
    <property type="molecule type" value="Genomic_DNA"/>
</dbReference>
<evidence type="ECO:0000313" key="3">
    <source>
        <dbReference type="EMBL" id="MBW0135944.1"/>
    </source>
</evidence>
<name>A0ABS6UW75_9PSEU</name>
<keyword evidence="4" id="KW-1185">Reference proteome</keyword>
<sequence length="457" mass="48704">MTATVDPTTPTAPPDAPSDPRPSRSVWAQLRPLVLRLHFLAGVFVAPFLLVVSLTGLAYVFSPQLSDLVHGGQLLVADGPRTATVPLDDQVAAAVAAEPAGTLASLTVPVDPERTTAVVFDVPGLADDVQRTVYVDPWTGEVRGALDTWFGYPPLQATLDNLHRHLLLGEPGRLYSETAASWLPVLVLGGLALWVGRHRARRRELVVPPVGARPGRARIRGWHATTAVWMTVGLAFLSVTGLTWSTFAGERFQAVVTSLQGRSPALEAEPVAVRDGVPVISYDDAVARAREAGLVDRLAVTVPAEPGGVVTVSEDADTWPVQRDSVALDPYTGEVTERLDWAAGFPFLAKLTSIGILAHMGLLWGLPNQLALAALAVGLLCVLFWGYRMAWLRRPARALAPRGVFRGLSQPVGFAVVLVTVAAGWLMPVFGVSLVAFLLVDALLGRRAARGSVSRTG</sequence>
<keyword evidence="2" id="KW-1133">Transmembrane helix</keyword>
<keyword evidence="2" id="KW-0472">Membrane</keyword>
<dbReference type="PANTHER" id="PTHR34219:SF1">
    <property type="entry name" value="PEPSY DOMAIN-CONTAINING PROTEIN"/>
    <property type="match status" value="1"/>
</dbReference>
<gene>
    <name evidence="3" type="ORF">I4I81_16995</name>
</gene>
<feature type="region of interest" description="Disordered" evidence="1">
    <location>
        <begin position="1"/>
        <end position="23"/>
    </location>
</feature>
<feature type="transmembrane region" description="Helical" evidence="2">
    <location>
        <begin position="39"/>
        <end position="61"/>
    </location>
</feature>
<dbReference type="RefSeq" id="WP_218616171.1">
    <property type="nucleotide sequence ID" value="NZ_JADQDK010000001.1"/>
</dbReference>
<dbReference type="PANTHER" id="PTHR34219">
    <property type="entry name" value="IRON-REGULATED INNER MEMBRANE PROTEIN-RELATED"/>
    <property type="match status" value="1"/>
</dbReference>
<feature type="transmembrane region" description="Helical" evidence="2">
    <location>
        <begin position="412"/>
        <end position="440"/>
    </location>
</feature>
<evidence type="ECO:0000256" key="2">
    <source>
        <dbReference type="SAM" id="Phobius"/>
    </source>
</evidence>
<feature type="transmembrane region" description="Helical" evidence="2">
    <location>
        <begin position="341"/>
        <end position="363"/>
    </location>
</feature>
<dbReference type="Pfam" id="PF03929">
    <property type="entry name" value="PepSY_TM"/>
    <property type="match status" value="1"/>
</dbReference>
<keyword evidence="2" id="KW-0812">Transmembrane</keyword>
<feature type="transmembrane region" description="Helical" evidence="2">
    <location>
        <begin position="179"/>
        <end position="196"/>
    </location>
</feature>
<proteinExistence type="predicted"/>
<reference evidence="3 4" key="1">
    <citation type="submission" date="2020-11" db="EMBL/GenBank/DDBJ databases">
        <title>Pseudonocardia abyssalis sp. nov. and Pseudonocardia oceani sp. nov., description and phylogenomic analysis of two novel actinomycetes isolated from the deep Southern Ocean.</title>
        <authorList>
            <person name="Parra J."/>
        </authorList>
    </citation>
    <scope>NUCLEOTIDE SEQUENCE [LARGE SCALE GENOMIC DNA]</scope>
    <source>
        <strain evidence="3 4">KRD-168</strain>
    </source>
</reference>
<dbReference type="InterPro" id="IPR005625">
    <property type="entry name" value="PepSY-ass_TM"/>
</dbReference>
<feature type="compositionally biased region" description="Pro residues" evidence="1">
    <location>
        <begin position="10"/>
        <end position="20"/>
    </location>
</feature>
<comment type="caution">
    <text evidence="3">The sequence shown here is derived from an EMBL/GenBank/DDBJ whole genome shotgun (WGS) entry which is preliminary data.</text>
</comment>
<evidence type="ECO:0000256" key="1">
    <source>
        <dbReference type="SAM" id="MobiDB-lite"/>
    </source>
</evidence>
<accession>A0ABS6UW75</accession>
<organism evidence="3 4">
    <name type="scientific">Pseudonocardia abyssalis</name>
    <dbReference type="NCBI Taxonomy" id="2792008"/>
    <lineage>
        <taxon>Bacteria</taxon>
        <taxon>Bacillati</taxon>
        <taxon>Actinomycetota</taxon>
        <taxon>Actinomycetes</taxon>
        <taxon>Pseudonocardiales</taxon>
        <taxon>Pseudonocardiaceae</taxon>
        <taxon>Pseudonocardia</taxon>
    </lineage>
</organism>
<feature type="transmembrane region" description="Helical" evidence="2">
    <location>
        <begin position="226"/>
        <end position="247"/>
    </location>
</feature>